<evidence type="ECO:0000313" key="3">
    <source>
        <dbReference type="Proteomes" id="UP000247673"/>
    </source>
</evidence>
<dbReference type="EMBL" id="QGLO01000006">
    <property type="protein sequence ID" value="PXY90489.1"/>
    <property type="molecule type" value="Genomic_DNA"/>
</dbReference>
<dbReference type="OrthoDB" id="7058359at2"/>
<feature type="region of interest" description="Disordered" evidence="1">
    <location>
        <begin position="23"/>
        <end position="50"/>
    </location>
</feature>
<dbReference type="AlphaFoldDB" id="A0A2V4DTW6"/>
<dbReference type="RefSeq" id="WP_110448300.1">
    <property type="nucleotide sequence ID" value="NZ_CP132381.1"/>
</dbReference>
<dbReference type="PROSITE" id="PS51257">
    <property type="entry name" value="PROKAR_LIPOPROTEIN"/>
    <property type="match status" value="1"/>
</dbReference>
<comment type="caution">
    <text evidence="2">The sequence shown here is derived from an EMBL/GenBank/DDBJ whole genome shotgun (WGS) entry which is preliminary data.</text>
</comment>
<gene>
    <name evidence="2" type="ORF">DKK78_08835</name>
</gene>
<name>A0A2V4DTW6_9GAMM</name>
<reference evidence="2 3" key="1">
    <citation type="submission" date="2018-05" db="EMBL/GenBank/DDBJ databases">
        <title>Reference genomes for bee gut microbiota database.</title>
        <authorList>
            <person name="Ellegaard K.M."/>
        </authorList>
    </citation>
    <scope>NUCLEOTIDE SEQUENCE [LARGE SCALE GENOMIC DNA]</scope>
    <source>
        <strain evidence="2 3">ESL0172</strain>
    </source>
</reference>
<sequence>MKGLKYSAFVLMAAALFGCDDSKSKPADNSANSEPAKTAPASNDAEAAKTDLSKAQDNYISEAKGFLPTKVNSNSSLVDLYKENNSINYKYVMDISKDELDIDQSKKITADALKTLYCSDNSEMKAFKNAFPDGAIHNYYIKDEVVFSIHLKPSDCDAK</sequence>
<evidence type="ECO:0000256" key="1">
    <source>
        <dbReference type="SAM" id="MobiDB-lite"/>
    </source>
</evidence>
<evidence type="ECO:0008006" key="4">
    <source>
        <dbReference type="Google" id="ProtNLM"/>
    </source>
</evidence>
<keyword evidence="3" id="KW-1185">Reference proteome</keyword>
<protein>
    <recommendedName>
        <fullName evidence="4">Protein K</fullName>
    </recommendedName>
</protein>
<organism evidence="2 3">
    <name type="scientific">Gilliamella apis</name>
    <dbReference type="NCBI Taxonomy" id="1970738"/>
    <lineage>
        <taxon>Bacteria</taxon>
        <taxon>Pseudomonadati</taxon>
        <taxon>Pseudomonadota</taxon>
        <taxon>Gammaproteobacteria</taxon>
        <taxon>Orbales</taxon>
        <taxon>Orbaceae</taxon>
        <taxon>Gilliamella</taxon>
    </lineage>
</organism>
<dbReference type="Proteomes" id="UP000247673">
    <property type="component" value="Unassembled WGS sequence"/>
</dbReference>
<evidence type="ECO:0000313" key="2">
    <source>
        <dbReference type="EMBL" id="PXY90489.1"/>
    </source>
</evidence>
<accession>A0A2V4DTW6</accession>
<proteinExistence type="predicted"/>